<reference evidence="1 2" key="1">
    <citation type="journal article" date="2019" name="Commun. Biol.">
        <title>The bagworm genome reveals a unique fibroin gene that provides high tensile strength.</title>
        <authorList>
            <person name="Kono N."/>
            <person name="Nakamura H."/>
            <person name="Ohtoshi R."/>
            <person name="Tomita M."/>
            <person name="Numata K."/>
            <person name="Arakawa K."/>
        </authorList>
    </citation>
    <scope>NUCLEOTIDE SEQUENCE [LARGE SCALE GENOMIC DNA]</scope>
</reference>
<accession>A0A4C2ACH1</accession>
<dbReference type="EMBL" id="BGZK01002948">
    <property type="protein sequence ID" value="GBP97522.1"/>
    <property type="molecule type" value="Genomic_DNA"/>
</dbReference>
<evidence type="ECO:0000313" key="1">
    <source>
        <dbReference type="EMBL" id="GBP97522.1"/>
    </source>
</evidence>
<organism evidence="1 2">
    <name type="scientific">Eumeta variegata</name>
    <name type="common">Bagworm moth</name>
    <name type="synonym">Eumeta japonica</name>
    <dbReference type="NCBI Taxonomy" id="151549"/>
    <lineage>
        <taxon>Eukaryota</taxon>
        <taxon>Metazoa</taxon>
        <taxon>Ecdysozoa</taxon>
        <taxon>Arthropoda</taxon>
        <taxon>Hexapoda</taxon>
        <taxon>Insecta</taxon>
        <taxon>Pterygota</taxon>
        <taxon>Neoptera</taxon>
        <taxon>Endopterygota</taxon>
        <taxon>Lepidoptera</taxon>
        <taxon>Glossata</taxon>
        <taxon>Ditrysia</taxon>
        <taxon>Tineoidea</taxon>
        <taxon>Psychidae</taxon>
        <taxon>Oiketicinae</taxon>
        <taxon>Eumeta</taxon>
    </lineage>
</organism>
<dbReference type="AlphaFoldDB" id="A0A4C2ACH1"/>
<protein>
    <submittedName>
        <fullName evidence="1">Uncharacterized protein</fullName>
    </submittedName>
</protein>
<name>A0A4C2ACH1_EUMVA</name>
<gene>
    <name evidence="1" type="ORF">EVAR_68627_1</name>
</gene>
<evidence type="ECO:0000313" key="2">
    <source>
        <dbReference type="Proteomes" id="UP000299102"/>
    </source>
</evidence>
<keyword evidence="2" id="KW-1185">Reference proteome</keyword>
<proteinExistence type="predicted"/>
<sequence length="90" mass="10656">MHEIDCIPRTLREALLLTERQDIYCGGVNALHRRREYATQWRSISLDPVRSEMTHVVTPPAARPLSTPLCVCARHTFNIYYYRNHRRYAK</sequence>
<comment type="caution">
    <text evidence="1">The sequence shown here is derived from an EMBL/GenBank/DDBJ whole genome shotgun (WGS) entry which is preliminary data.</text>
</comment>
<dbReference type="Proteomes" id="UP000299102">
    <property type="component" value="Unassembled WGS sequence"/>
</dbReference>